<accession>A0A102IX15</accession>
<comment type="caution">
    <text evidence="1">The sequence shown here is derived from an EMBL/GenBank/DDBJ whole genome shotgun (WGS) entry which is preliminary data.</text>
</comment>
<dbReference type="AlphaFoldDB" id="A0A102IX15"/>
<protein>
    <submittedName>
        <fullName evidence="1">Uncharacterized protein</fullName>
    </submittedName>
</protein>
<dbReference type="KEGG" id="btei:WS51_16350"/>
<dbReference type="RefSeq" id="WP_059545951.1">
    <property type="nucleotide sequence ID" value="NZ_CP013366.1"/>
</dbReference>
<dbReference type="EMBL" id="LPLZ01000080">
    <property type="protein sequence ID" value="KWN05854.1"/>
    <property type="molecule type" value="Genomic_DNA"/>
</dbReference>
<name>A0A102IX15_9BURK</name>
<dbReference type="Proteomes" id="UP000068016">
    <property type="component" value="Unassembled WGS sequence"/>
</dbReference>
<gene>
    <name evidence="1" type="ORF">WT83_28755</name>
</gene>
<dbReference type="GeneID" id="46199796"/>
<sequence length="176" mass="19633">MIRTLDIDFCRRRARIGTSGAILLGVAALLWAMCAVRLWHAYAENDRVRESLAVVQHRVFAQQHVAKPPPSAAARLAEKQSQAVLRELTVPWQTLFSIVEDYPGHDVALIGIDQNPAQGQIRITAEAKDPDAMIAYLKYLQTSVVLREATLNGHLVEENVAGKPVRFQITAVWRKS</sequence>
<evidence type="ECO:0000313" key="2">
    <source>
        <dbReference type="Proteomes" id="UP000068016"/>
    </source>
</evidence>
<evidence type="ECO:0000313" key="1">
    <source>
        <dbReference type="EMBL" id="KWN05854.1"/>
    </source>
</evidence>
<proteinExistence type="predicted"/>
<organism evidence="1 2">
    <name type="scientific">Burkholderia territorii</name>
    <dbReference type="NCBI Taxonomy" id="1503055"/>
    <lineage>
        <taxon>Bacteria</taxon>
        <taxon>Pseudomonadati</taxon>
        <taxon>Pseudomonadota</taxon>
        <taxon>Betaproteobacteria</taxon>
        <taxon>Burkholderiales</taxon>
        <taxon>Burkholderiaceae</taxon>
        <taxon>Burkholderia</taxon>
        <taxon>Burkholderia cepacia complex</taxon>
    </lineage>
</organism>
<reference evidence="1 2" key="1">
    <citation type="submission" date="2015-11" db="EMBL/GenBank/DDBJ databases">
        <title>Expanding the genomic diversity of Burkholderia species for the development of highly accurate diagnostics.</title>
        <authorList>
            <person name="Sahl J."/>
            <person name="Keim P."/>
            <person name="Wagner D."/>
        </authorList>
    </citation>
    <scope>NUCLEOTIDE SEQUENCE [LARGE SCALE GENOMIC DNA]</scope>
    <source>
        <strain evidence="1 2">MSMB793WGS</strain>
    </source>
</reference>